<name>L8WTF4_THACA</name>
<feature type="binding site" evidence="1">
    <location>
        <position position="361"/>
    </location>
    <ligand>
        <name>Mg(2+)</name>
        <dbReference type="ChEBI" id="CHEBI:18420"/>
        <label>1</label>
    </ligand>
</feature>
<dbReference type="InterPro" id="IPR005502">
    <property type="entry name" value="Ribosyl_crysJ1"/>
</dbReference>
<sequence>MSAQRRMTGTALGGALGDAIGLFTEFLSRSYAIELYGPTPSFSLQSPLPEPHSPSLVGIKPDRHRSMFEPSGWTDDTDHSILILLSFLASNGTCLDPHDFALRLKFWVANGLRCLDRLPLGLGRTVGNVVRDKDFEKDPVGTAVKLSEKRSQRQKSDELVCRYWEGTNRYVAANGALMRTAIIGALLFQDSDGTNGVDRAMNGALQLAATTHPDPRCLVSCTIVTGLVAAIMRNEIHSLQDFDRIVQQSTDFVQNYKDHPLKPGACAPERLSEDQLNDLRKHIYAGSLDELELDSRQSVIHLISPLKYYTDGLSRHIGYTFKCLGAGTWALRKVLNTPESNKSGIFERCITEITMQGGDADTNATVAGSLLGAYLTDTGLPDHWVRHLRHAPWLAEKMQCAGSLLGFGGDYDPSSDPDVLIDGGKGAFTPEELNRRYDELMCEVGKRVNDGLPLPGSHGSGSKGGKSEKDGPATTDNMIVYLN</sequence>
<dbReference type="InterPro" id="IPR050792">
    <property type="entry name" value="ADP-ribosylglycohydrolase"/>
</dbReference>
<dbReference type="Proteomes" id="UP000011668">
    <property type="component" value="Unassembled WGS sequence"/>
</dbReference>
<protein>
    <submittedName>
        <fullName evidence="3">ADP-ribosylglycohydrolase</fullName>
    </submittedName>
</protein>
<dbReference type="PANTHER" id="PTHR16222:SF28">
    <property type="entry name" value="ADP-RIBOSYLGLYCOHYDROLASE"/>
    <property type="match status" value="1"/>
</dbReference>
<feature type="region of interest" description="Disordered" evidence="2">
    <location>
        <begin position="448"/>
        <end position="483"/>
    </location>
</feature>
<proteinExistence type="predicted"/>
<accession>L8WTF4</accession>
<dbReference type="Gene3D" id="1.10.4080.10">
    <property type="entry name" value="ADP-ribosylation/Crystallin J1"/>
    <property type="match status" value="1"/>
</dbReference>
<keyword evidence="1" id="KW-0479">Metal-binding</keyword>
<evidence type="ECO:0000256" key="2">
    <source>
        <dbReference type="SAM" id="MobiDB-lite"/>
    </source>
</evidence>
<feature type="binding site" evidence="1">
    <location>
        <position position="362"/>
    </location>
    <ligand>
        <name>Mg(2+)</name>
        <dbReference type="ChEBI" id="CHEBI:18420"/>
        <label>1</label>
    </ligand>
</feature>
<dbReference type="PANTHER" id="PTHR16222">
    <property type="entry name" value="ADP-RIBOSYLGLYCOHYDROLASE"/>
    <property type="match status" value="1"/>
</dbReference>
<dbReference type="OMA" id="SHWRDGM"/>
<feature type="binding site" evidence="1">
    <location>
        <position position="359"/>
    </location>
    <ligand>
        <name>Mg(2+)</name>
        <dbReference type="ChEBI" id="CHEBI:18420"/>
        <label>1</label>
    </ligand>
</feature>
<keyword evidence="1" id="KW-0460">Magnesium</keyword>
<dbReference type="OrthoDB" id="2021138at2759"/>
<comment type="cofactor">
    <cofactor evidence="1">
        <name>Mg(2+)</name>
        <dbReference type="ChEBI" id="CHEBI:18420"/>
    </cofactor>
    <text evidence="1">Binds 2 magnesium ions per subunit.</text>
</comment>
<dbReference type="AlphaFoldDB" id="L8WTF4"/>
<feature type="binding site" evidence="1">
    <location>
        <position position="75"/>
    </location>
    <ligand>
        <name>Mg(2+)</name>
        <dbReference type="ChEBI" id="CHEBI:18420"/>
        <label>1</label>
    </ligand>
</feature>
<dbReference type="EMBL" id="AFRT01001532">
    <property type="protein sequence ID" value="ELU40038.1"/>
    <property type="molecule type" value="Genomic_DNA"/>
</dbReference>
<organism evidence="3 4">
    <name type="scientific">Thanatephorus cucumeris (strain AG1-IA)</name>
    <name type="common">Rice sheath blight fungus</name>
    <name type="synonym">Rhizoctonia solani</name>
    <dbReference type="NCBI Taxonomy" id="983506"/>
    <lineage>
        <taxon>Eukaryota</taxon>
        <taxon>Fungi</taxon>
        <taxon>Dikarya</taxon>
        <taxon>Basidiomycota</taxon>
        <taxon>Agaricomycotina</taxon>
        <taxon>Agaricomycetes</taxon>
        <taxon>Cantharellales</taxon>
        <taxon>Ceratobasidiaceae</taxon>
        <taxon>Rhizoctonia</taxon>
        <taxon>Rhizoctonia solani AG-1</taxon>
    </lineage>
</organism>
<comment type="caution">
    <text evidence="3">The sequence shown here is derived from an EMBL/GenBank/DDBJ whole genome shotgun (WGS) entry which is preliminary data.</text>
</comment>
<evidence type="ECO:0000313" key="4">
    <source>
        <dbReference type="Proteomes" id="UP000011668"/>
    </source>
</evidence>
<keyword evidence="3" id="KW-0378">Hydrolase</keyword>
<gene>
    <name evidence="3" type="ORF">AG1IA_05930</name>
</gene>
<dbReference type="HOGENOM" id="CLU_024566_9_2_1"/>
<reference evidence="3 4" key="1">
    <citation type="journal article" date="2013" name="Nat. Commun.">
        <title>The evolution and pathogenic mechanisms of the rice sheath blight pathogen.</title>
        <authorList>
            <person name="Zheng A."/>
            <person name="Lin R."/>
            <person name="Xu L."/>
            <person name="Qin P."/>
            <person name="Tang C."/>
            <person name="Ai P."/>
            <person name="Zhang D."/>
            <person name="Liu Y."/>
            <person name="Sun Z."/>
            <person name="Feng H."/>
            <person name="Wang Y."/>
            <person name="Chen Y."/>
            <person name="Liang X."/>
            <person name="Fu R."/>
            <person name="Li Q."/>
            <person name="Zhang J."/>
            <person name="Yu X."/>
            <person name="Xie Z."/>
            <person name="Ding L."/>
            <person name="Guan P."/>
            <person name="Tang J."/>
            <person name="Liang Y."/>
            <person name="Wang S."/>
            <person name="Deng Q."/>
            <person name="Li S."/>
            <person name="Zhu J."/>
            <person name="Wang L."/>
            <person name="Liu H."/>
            <person name="Li P."/>
        </authorList>
    </citation>
    <scope>NUCLEOTIDE SEQUENCE [LARGE SCALE GENOMIC DNA]</scope>
    <source>
        <strain evidence="4">AG-1 IA</strain>
    </source>
</reference>
<dbReference type="InterPro" id="IPR036705">
    <property type="entry name" value="Ribosyl_crysJ1_sf"/>
</dbReference>
<feature type="binding site" evidence="1">
    <location>
        <position position="74"/>
    </location>
    <ligand>
        <name>Mg(2+)</name>
        <dbReference type="ChEBI" id="CHEBI:18420"/>
        <label>1</label>
    </ligand>
</feature>
<dbReference type="Pfam" id="PF03747">
    <property type="entry name" value="ADP_ribosyl_GH"/>
    <property type="match status" value="1"/>
</dbReference>
<dbReference type="GO" id="GO:0046872">
    <property type="term" value="F:metal ion binding"/>
    <property type="evidence" value="ECO:0007669"/>
    <property type="project" value="UniProtKB-KW"/>
</dbReference>
<evidence type="ECO:0000256" key="1">
    <source>
        <dbReference type="PIRSR" id="PIRSR605502-1"/>
    </source>
</evidence>
<dbReference type="GO" id="GO:0016787">
    <property type="term" value="F:hydrolase activity"/>
    <property type="evidence" value="ECO:0007669"/>
    <property type="project" value="UniProtKB-KW"/>
</dbReference>
<dbReference type="SUPFAM" id="SSF101478">
    <property type="entry name" value="ADP-ribosylglycohydrolase"/>
    <property type="match status" value="1"/>
</dbReference>
<evidence type="ECO:0000313" key="3">
    <source>
        <dbReference type="EMBL" id="ELU40038.1"/>
    </source>
</evidence>
<keyword evidence="4" id="KW-1185">Reference proteome</keyword>
<dbReference type="STRING" id="983506.L8WTF4"/>
<feature type="binding site" evidence="1">
    <location>
        <position position="76"/>
    </location>
    <ligand>
        <name>Mg(2+)</name>
        <dbReference type="ChEBI" id="CHEBI:18420"/>
        <label>1</label>
    </ligand>
</feature>